<feature type="transmembrane region" description="Helical" evidence="1">
    <location>
        <begin position="9"/>
        <end position="30"/>
    </location>
</feature>
<comment type="caution">
    <text evidence="2">The sequence shown here is derived from an EMBL/GenBank/DDBJ whole genome shotgun (WGS) entry which is preliminary data.</text>
</comment>
<feature type="transmembrane region" description="Helical" evidence="1">
    <location>
        <begin position="104"/>
        <end position="124"/>
    </location>
</feature>
<accession>A0A3E1NV87</accession>
<dbReference type="EMBL" id="QTJV01000012">
    <property type="protein sequence ID" value="RFM31861.1"/>
    <property type="molecule type" value="Genomic_DNA"/>
</dbReference>
<evidence type="ECO:0000313" key="3">
    <source>
        <dbReference type="Proteomes" id="UP000261174"/>
    </source>
</evidence>
<proteinExistence type="predicted"/>
<keyword evidence="1" id="KW-1133">Transmembrane helix</keyword>
<dbReference type="OrthoDB" id="2968810at2"/>
<dbReference type="Pfam" id="PF14087">
    <property type="entry name" value="DUF4267"/>
    <property type="match status" value="1"/>
</dbReference>
<keyword evidence="3" id="KW-1185">Reference proteome</keyword>
<gene>
    <name evidence="2" type="ORF">DXN04_27260</name>
</gene>
<feature type="transmembrane region" description="Helical" evidence="1">
    <location>
        <begin position="50"/>
        <end position="70"/>
    </location>
</feature>
<dbReference type="AlphaFoldDB" id="A0A3E1NV87"/>
<sequence length="135" mass="15004">MKTGSQKTAYFISLVTGAFMVFIGLRFFLSPLAAEAAFGIHTGITNHLEFHYIKGIRDLATGLLTLALLFNKEYRSLGWLMLCMSIIPVNDFMLVLHTPDHPGWAIYSHLTAILICLTVGAYYLSTTKKPVSYAV</sequence>
<organism evidence="2 3">
    <name type="scientific">Chitinophaga silvisoli</name>
    <dbReference type="NCBI Taxonomy" id="2291814"/>
    <lineage>
        <taxon>Bacteria</taxon>
        <taxon>Pseudomonadati</taxon>
        <taxon>Bacteroidota</taxon>
        <taxon>Chitinophagia</taxon>
        <taxon>Chitinophagales</taxon>
        <taxon>Chitinophagaceae</taxon>
        <taxon>Chitinophaga</taxon>
    </lineage>
</organism>
<dbReference type="InterPro" id="IPR025363">
    <property type="entry name" value="DUF4267"/>
</dbReference>
<dbReference type="RefSeq" id="WP_116856569.1">
    <property type="nucleotide sequence ID" value="NZ_QTJV01000012.1"/>
</dbReference>
<feature type="transmembrane region" description="Helical" evidence="1">
    <location>
        <begin position="77"/>
        <end position="98"/>
    </location>
</feature>
<dbReference type="Proteomes" id="UP000261174">
    <property type="component" value="Unassembled WGS sequence"/>
</dbReference>
<keyword evidence="1" id="KW-0472">Membrane</keyword>
<protein>
    <submittedName>
        <fullName evidence="2">DUF4267 domain-containing protein</fullName>
    </submittedName>
</protein>
<reference evidence="2 3" key="1">
    <citation type="submission" date="2018-08" db="EMBL/GenBank/DDBJ databases">
        <title>Chitinophaga sp. K20C18050901, a novel bacterium isolated from forest soil.</title>
        <authorList>
            <person name="Wang C."/>
        </authorList>
    </citation>
    <scope>NUCLEOTIDE SEQUENCE [LARGE SCALE GENOMIC DNA]</scope>
    <source>
        <strain evidence="2 3">K20C18050901</strain>
    </source>
</reference>
<evidence type="ECO:0000256" key="1">
    <source>
        <dbReference type="SAM" id="Phobius"/>
    </source>
</evidence>
<name>A0A3E1NV87_9BACT</name>
<evidence type="ECO:0000313" key="2">
    <source>
        <dbReference type="EMBL" id="RFM31861.1"/>
    </source>
</evidence>
<keyword evidence="1" id="KW-0812">Transmembrane</keyword>